<dbReference type="STRING" id="1121919.SAMN02745975_02517"/>
<dbReference type="OrthoDB" id="9937065at2"/>
<organism evidence="1 2">
    <name type="scientific">Geosporobacter subterraneus DSM 17957</name>
    <dbReference type="NCBI Taxonomy" id="1121919"/>
    <lineage>
        <taxon>Bacteria</taxon>
        <taxon>Bacillati</taxon>
        <taxon>Bacillota</taxon>
        <taxon>Clostridia</taxon>
        <taxon>Peptostreptococcales</taxon>
        <taxon>Thermotaleaceae</taxon>
        <taxon>Geosporobacter</taxon>
    </lineage>
</organism>
<protein>
    <submittedName>
        <fullName evidence="1">Uncharacterized protein</fullName>
    </submittedName>
</protein>
<dbReference type="AlphaFoldDB" id="A0A1M6KVK0"/>
<gene>
    <name evidence="1" type="ORF">SAMN02745975_02517</name>
</gene>
<evidence type="ECO:0000313" key="1">
    <source>
        <dbReference type="EMBL" id="SHJ63005.1"/>
    </source>
</evidence>
<keyword evidence="2" id="KW-1185">Reference proteome</keyword>
<reference evidence="2" key="1">
    <citation type="submission" date="2016-11" db="EMBL/GenBank/DDBJ databases">
        <authorList>
            <person name="Varghese N."/>
            <person name="Submissions S."/>
        </authorList>
    </citation>
    <scope>NUCLEOTIDE SEQUENCE [LARGE SCALE GENOMIC DNA]</scope>
    <source>
        <strain evidence="2">DSM 17957</strain>
    </source>
</reference>
<dbReference type="RefSeq" id="WP_110941618.1">
    <property type="nucleotide sequence ID" value="NZ_FQZV01000032.1"/>
</dbReference>
<accession>A0A1M6KVK0</accession>
<name>A0A1M6KVK0_9FIRM</name>
<dbReference type="Proteomes" id="UP000184536">
    <property type="component" value="Unassembled WGS sequence"/>
</dbReference>
<dbReference type="EMBL" id="FQZV01000032">
    <property type="protein sequence ID" value="SHJ63005.1"/>
    <property type="molecule type" value="Genomic_DNA"/>
</dbReference>
<sequence>MLEIEKKASRQEINQAALEKLVSDFVVFAESLLRVGKITQTQYCELVDRKLKFLQGCRQLN</sequence>
<proteinExistence type="predicted"/>
<evidence type="ECO:0000313" key="2">
    <source>
        <dbReference type="Proteomes" id="UP000184536"/>
    </source>
</evidence>